<evidence type="ECO:0000256" key="3">
    <source>
        <dbReference type="ARBA" id="ARBA00023163"/>
    </source>
</evidence>
<dbReference type="EMBL" id="JAUHQC010000011">
    <property type="protein sequence ID" value="MDN4533575.1"/>
    <property type="molecule type" value="Genomic_DNA"/>
</dbReference>
<keyword evidence="3" id="KW-0804">Transcription</keyword>
<reference evidence="7" key="3">
    <citation type="submission" date="2018-03" db="EMBL/GenBank/DDBJ databases">
        <authorList>
            <person name="Naushad S."/>
        </authorList>
    </citation>
    <scope>NUCLEOTIDE SEQUENCE</scope>
    <source>
        <strain evidence="7">SNUC 993</strain>
    </source>
</reference>
<dbReference type="InterPro" id="IPR036388">
    <property type="entry name" value="WH-like_DNA-bd_sf"/>
</dbReference>
<proteinExistence type="predicted"/>
<dbReference type="GeneID" id="64981513"/>
<evidence type="ECO:0000256" key="1">
    <source>
        <dbReference type="ARBA" id="ARBA00022736"/>
    </source>
</evidence>
<dbReference type="Pfam" id="PF08279">
    <property type="entry name" value="HTH_11"/>
    <property type="match status" value="1"/>
</dbReference>
<dbReference type="Proteomes" id="UP000242694">
    <property type="component" value="Unassembled WGS sequence"/>
</dbReference>
<evidence type="ECO:0000313" key="9">
    <source>
        <dbReference type="Proteomes" id="UP000242694"/>
    </source>
</evidence>
<reference evidence="7 9" key="1">
    <citation type="journal article" date="2016" name="Front. Microbiol.">
        <title>Comprehensive Phylogenetic Analysis of Bovine Non-aureus Staphylococci Species Based on Whole-Genome Sequencing.</title>
        <authorList>
            <person name="Naushad S."/>
            <person name="Barkema H.W."/>
            <person name="Luby C."/>
            <person name="Condas L.A."/>
            <person name="Nobrega D.B."/>
            <person name="Carson D.A."/>
            <person name="De Buck J."/>
        </authorList>
    </citation>
    <scope>NUCLEOTIDE SEQUENCE [LARGE SCALE GENOMIC DNA]</scope>
    <source>
        <strain evidence="7 9">SNUC 993</strain>
    </source>
</reference>
<comment type="caution">
    <text evidence="6">The sequence shown here is derived from an EMBL/GenBank/DDBJ whole genome shotgun (WGS) entry which is preliminary data.</text>
</comment>
<evidence type="ECO:0000256" key="2">
    <source>
        <dbReference type="ARBA" id="ARBA00023015"/>
    </source>
</evidence>
<dbReference type="SMART" id="SM00420">
    <property type="entry name" value="HTH_DEOR"/>
    <property type="match status" value="1"/>
</dbReference>
<dbReference type="EMBL" id="PPQW01000021">
    <property type="protein sequence ID" value="PNZ68045.1"/>
    <property type="molecule type" value="Genomic_DNA"/>
</dbReference>
<sequence>MKKRERQQQLVEVIRNQDIQSTAALARALNVSKRTITRDIKELEEQGVQLIAHHGKHGGYQIQSQHHEYTLKLNEKQLSALFLTLKESEATSALPYKDEIKHILKQCLSLSHTKLRNTLRSLDHYIKFETSRAPQLPSLFSDILIYCAERNVMALEYLNEHTIETDNVIFIGLICDDAIWYVVIFEIGSGCTKVIPIDIIQDIAYSFKKTIKTQDINIHNYHEFLSPSDTE</sequence>
<dbReference type="Proteomes" id="UP001171687">
    <property type="component" value="Unassembled WGS sequence"/>
</dbReference>
<evidence type="ECO:0000313" key="5">
    <source>
        <dbReference type="EMBL" id="MDN4533575.1"/>
    </source>
</evidence>
<keyword evidence="9" id="KW-1185">Reference proteome</keyword>
<dbReference type="AlphaFoldDB" id="A0AAP8PPX8"/>
<feature type="domain" description="HTH deoR-type" evidence="4">
    <location>
        <begin position="3"/>
        <end position="58"/>
    </location>
</feature>
<evidence type="ECO:0000259" key="4">
    <source>
        <dbReference type="PROSITE" id="PS51000"/>
    </source>
</evidence>
<keyword evidence="1" id="KW-0423">Lactose metabolism</keyword>
<accession>A0AAP8PPX8</accession>
<dbReference type="InterPro" id="IPR013196">
    <property type="entry name" value="HTH_11"/>
</dbReference>
<dbReference type="EMBL" id="PZDI01000085">
    <property type="protein sequence ID" value="PTH12829.1"/>
    <property type="molecule type" value="Genomic_DNA"/>
</dbReference>
<dbReference type="InterPro" id="IPR051534">
    <property type="entry name" value="CBASS_pafABC_assoc_protein"/>
</dbReference>
<evidence type="ECO:0000313" key="8">
    <source>
        <dbReference type="Proteomes" id="UP000242470"/>
    </source>
</evidence>
<gene>
    <name evidence="7" type="ORF">BU607_10675</name>
    <name evidence="6" type="ORF">CD158_04575</name>
    <name evidence="5" type="ORF">QYH67_08365</name>
</gene>
<dbReference type="GO" id="GO:0003700">
    <property type="term" value="F:DNA-binding transcription factor activity"/>
    <property type="evidence" value="ECO:0007669"/>
    <property type="project" value="InterPro"/>
</dbReference>
<reference evidence="5" key="4">
    <citation type="submission" date="2023-07" db="EMBL/GenBank/DDBJ databases">
        <title>Evaluation of the beneficial properties of pineapple isolates.</title>
        <authorList>
            <person name="Adefiranye O."/>
        </authorList>
    </citation>
    <scope>NUCLEOTIDE SEQUENCE</scope>
    <source>
        <strain evidence="5">PAPLE_T1</strain>
    </source>
</reference>
<dbReference type="PANTHER" id="PTHR34580:SF1">
    <property type="entry name" value="PROTEIN PAFC"/>
    <property type="match status" value="1"/>
</dbReference>
<dbReference type="PROSITE" id="PS51000">
    <property type="entry name" value="HTH_DEOR_2"/>
    <property type="match status" value="1"/>
</dbReference>
<dbReference type="RefSeq" id="WP_059107515.1">
    <property type="nucleotide sequence ID" value="NZ_AP024589.1"/>
</dbReference>
<dbReference type="PANTHER" id="PTHR34580">
    <property type="match status" value="1"/>
</dbReference>
<keyword evidence="2" id="KW-0805">Transcription regulation</keyword>
<evidence type="ECO:0000313" key="6">
    <source>
        <dbReference type="EMBL" id="PNZ68045.1"/>
    </source>
</evidence>
<dbReference type="InterPro" id="IPR001034">
    <property type="entry name" value="DeoR_HTH"/>
</dbReference>
<dbReference type="Gene3D" id="1.10.10.10">
    <property type="entry name" value="Winged helix-like DNA-binding domain superfamily/Winged helix DNA-binding domain"/>
    <property type="match status" value="1"/>
</dbReference>
<organism evidence="6 8">
    <name type="scientific">Staphylococcus auricularis</name>
    <dbReference type="NCBI Taxonomy" id="29379"/>
    <lineage>
        <taxon>Bacteria</taxon>
        <taxon>Bacillati</taxon>
        <taxon>Bacillota</taxon>
        <taxon>Bacilli</taxon>
        <taxon>Bacillales</taxon>
        <taxon>Staphylococcaceae</taxon>
        <taxon>Staphylococcus</taxon>
    </lineage>
</organism>
<dbReference type="GO" id="GO:0005988">
    <property type="term" value="P:lactose metabolic process"/>
    <property type="evidence" value="ECO:0007669"/>
    <property type="project" value="UniProtKB-KW"/>
</dbReference>
<evidence type="ECO:0000313" key="7">
    <source>
        <dbReference type="EMBL" id="PTH12829.1"/>
    </source>
</evidence>
<dbReference type="Proteomes" id="UP000242470">
    <property type="component" value="Unassembled WGS sequence"/>
</dbReference>
<dbReference type="SUPFAM" id="SSF46785">
    <property type="entry name" value="Winged helix' DNA-binding domain"/>
    <property type="match status" value="1"/>
</dbReference>
<reference evidence="6 8" key="2">
    <citation type="submission" date="2017-08" db="EMBL/GenBank/DDBJ databases">
        <title>Draft genome sequences of 64 type strains of genus Staph aureus.</title>
        <authorList>
            <person name="Cole K."/>
            <person name="Golubchik T."/>
            <person name="Russell J."/>
            <person name="Foster D."/>
            <person name="Llewelyn M."/>
            <person name="Wilson D."/>
            <person name="Crook D."/>
            <person name="Paul J."/>
        </authorList>
    </citation>
    <scope>NUCLEOTIDE SEQUENCE [LARGE SCALE GENOMIC DNA]</scope>
    <source>
        <strain evidence="6 8">NCTC 12101</strain>
    </source>
</reference>
<dbReference type="InterPro" id="IPR036390">
    <property type="entry name" value="WH_DNA-bd_sf"/>
</dbReference>
<name>A0AAP8PPX8_9STAP</name>
<protein>
    <submittedName>
        <fullName evidence="6">HTH domain-containing protein</fullName>
    </submittedName>
</protein>